<accession>A0ABT5YJY3</accession>
<keyword evidence="1" id="KW-0472">Membrane</keyword>
<dbReference type="InterPro" id="IPR010331">
    <property type="entry name" value="ExoD"/>
</dbReference>
<keyword evidence="3" id="KW-1185">Reference proteome</keyword>
<dbReference type="PANTHER" id="PTHR41795">
    <property type="entry name" value="EXOPOLYSACCHARIDE SYNTHESIS PROTEIN"/>
    <property type="match status" value="1"/>
</dbReference>
<feature type="transmembrane region" description="Helical" evidence="1">
    <location>
        <begin position="158"/>
        <end position="191"/>
    </location>
</feature>
<keyword evidence="1" id="KW-0812">Transmembrane</keyword>
<evidence type="ECO:0000313" key="3">
    <source>
        <dbReference type="Proteomes" id="UP001215503"/>
    </source>
</evidence>
<reference evidence="2 3" key="1">
    <citation type="submission" date="2023-03" db="EMBL/GenBank/DDBJ databases">
        <title>Fodinicurvata sp. CAU 1616 isolated from sea sendiment.</title>
        <authorList>
            <person name="Kim W."/>
        </authorList>
    </citation>
    <scope>NUCLEOTIDE SEQUENCE [LARGE SCALE GENOMIC DNA]</scope>
    <source>
        <strain evidence="2 3">CAU 1616</strain>
    </source>
</reference>
<dbReference type="PANTHER" id="PTHR41795:SF1">
    <property type="entry name" value="EXOPOLYSACCHARIDE SYNTHESIS PROTEIN"/>
    <property type="match status" value="1"/>
</dbReference>
<feature type="transmembrane region" description="Helical" evidence="1">
    <location>
        <begin position="128"/>
        <end position="146"/>
    </location>
</feature>
<keyword evidence="1" id="KW-1133">Transmembrane helix</keyword>
<dbReference type="PIRSF" id="PIRSF033239">
    <property type="entry name" value="ExoD"/>
    <property type="match status" value="1"/>
</dbReference>
<dbReference type="Pfam" id="PF06055">
    <property type="entry name" value="ExoD"/>
    <property type="match status" value="1"/>
</dbReference>
<comment type="caution">
    <text evidence="2">The sequence shown here is derived from an EMBL/GenBank/DDBJ whole genome shotgun (WGS) entry which is preliminary data.</text>
</comment>
<evidence type="ECO:0000256" key="1">
    <source>
        <dbReference type="SAM" id="Phobius"/>
    </source>
</evidence>
<name>A0ABT5YJY3_9PROT</name>
<feature type="transmembrane region" description="Helical" evidence="1">
    <location>
        <begin position="58"/>
        <end position="78"/>
    </location>
</feature>
<proteinExistence type="predicted"/>
<dbReference type="Proteomes" id="UP001215503">
    <property type="component" value="Unassembled WGS sequence"/>
</dbReference>
<gene>
    <name evidence="2" type="ORF">P2G67_04595</name>
</gene>
<dbReference type="EMBL" id="JARHUD010000002">
    <property type="protein sequence ID" value="MDF2095250.1"/>
    <property type="molecule type" value="Genomic_DNA"/>
</dbReference>
<evidence type="ECO:0000313" key="2">
    <source>
        <dbReference type="EMBL" id="MDF2095250.1"/>
    </source>
</evidence>
<sequence>MHDAEEAQTLEEVVRRISAAGAGERVSVAEIMQSVGQRSFGPLLLVPGLLLVSPLSGVPGSGTVGGLIIGIISVHLVLGRRRIWLPSFLLSRAVPRARLTDALRFLTPAIRVVDRLINRRFSFLTEGAFARLIGVICLTIACFMPPMELIPMSNSAMAATVSLFALALVAHDGLLATLAFLATGAVGYLVLQTFLF</sequence>
<dbReference type="RefSeq" id="WP_275820491.1">
    <property type="nucleotide sequence ID" value="NZ_JARHUD010000002.1"/>
</dbReference>
<organism evidence="2 3">
    <name type="scientific">Aquibaculum arenosum</name>
    <dbReference type="NCBI Taxonomy" id="3032591"/>
    <lineage>
        <taxon>Bacteria</taxon>
        <taxon>Pseudomonadati</taxon>
        <taxon>Pseudomonadota</taxon>
        <taxon>Alphaproteobacteria</taxon>
        <taxon>Rhodospirillales</taxon>
        <taxon>Rhodovibrionaceae</taxon>
        <taxon>Aquibaculum</taxon>
    </lineage>
</organism>
<protein>
    <submittedName>
        <fullName evidence="2">Exopolysaccharide biosynthesis protein</fullName>
    </submittedName>
</protein>